<accession>A0A3N6PEP8</accession>
<keyword evidence="1" id="KW-0175">Coiled coil</keyword>
<proteinExistence type="predicted"/>
<evidence type="ECO:0000313" key="2">
    <source>
        <dbReference type="EMBL" id="RQH24110.1"/>
    </source>
</evidence>
<sequence length="66" mass="8247">MITKIESIEKEVISNKQLLENLEDKKETYKRESISRKNIIELEEKTRRWQEGIYYLKRRKRKRVSY</sequence>
<evidence type="ECO:0000256" key="1">
    <source>
        <dbReference type="SAM" id="Coils"/>
    </source>
</evidence>
<organism evidence="2 3">
    <name type="scientific">Okeania hirsuta</name>
    <dbReference type="NCBI Taxonomy" id="1458930"/>
    <lineage>
        <taxon>Bacteria</taxon>
        <taxon>Bacillati</taxon>
        <taxon>Cyanobacteriota</taxon>
        <taxon>Cyanophyceae</taxon>
        <taxon>Oscillatoriophycideae</taxon>
        <taxon>Oscillatoriales</taxon>
        <taxon>Microcoleaceae</taxon>
        <taxon>Okeania</taxon>
    </lineage>
</organism>
<feature type="coiled-coil region" evidence="1">
    <location>
        <begin position="5"/>
        <end position="32"/>
    </location>
</feature>
<gene>
    <name evidence="2" type="ORF">D5R40_30150</name>
</gene>
<dbReference type="Proteomes" id="UP000269154">
    <property type="component" value="Unassembled WGS sequence"/>
</dbReference>
<reference evidence="2 3" key="1">
    <citation type="journal article" date="2018" name="ACS Chem. Biol.">
        <title>Ketoreductase domain dysfunction expands chemodiversity: malyngamide biosynthesis in the cyanobacterium Okeania hirsuta.</title>
        <authorList>
            <person name="Moss N.A."/>
            <person name="Leao T."/>
            <person name="Rankin M."/>
            <person name="McCullough T.M."/>
            <person name="Qu P."/>
            <person name="Korobeynikov A."/>
            <person name="Smith J.L."/>
            <person name="Gerwick L."/>
            <person name="Gerwick W.H."/>
        </authorList>
    </citation>
    <scope>NUCLEOTIDE SEQUENCE [LARGE SCALE GENOMIC DNA]</scope>
    <source>
        <strain evidence="2 3">PAB10Feb10-1</strain>
    </source>
</reference>
<comment type="caution">
    <text evidence="2">The sequence shown here is derived from an EMBL/GenBank/DDBJ whole genome shotgun (WGS) entry which is preliminary data.</text>
</comment>
<name>A0A3N6PEP8_9CYAN</name>
<dbReference type="EMBL" id="RCBY01000331">
    <property type="protein sequence ID" value="RQH24110.1"/>
    <property type="molecule type" value="Genomic_DNA"/>
</dbReference>
<keyword evidence="3" id="KW-1185">Reference proteome</keyword>
<evidence type="ECO:0000313" key="3">
    <source>
        <dbReference type="Proteomes" id="UP000269154"/>
    </source>
</evidence>
<dbReference type="RefSeq" id="WP_124155618.1">
    <property type="nucleotide sequence ID" value="NZ_CAWOLW010000259.1"/>
</dbReference>
<dbReference type="AlphaFoldDB" id="A0A3N6PEP8"/>
<protein>
    <submittedName>
        <fullName evidence="2">Uncharacterized protein</fullName>
    </submittedName>
</protein>